<dbReference type="PROSITE" id="PS50893">
    <property type="entry name" value="ABC_TRANSPORTER_2"/>
    <property type="match status" value="1"/>
</dbReference>
<dbReference type="GO" id="GO:0015807">
    <property type="term" value="P:L-amino acid transport"/>
    <property type="evidence" value="ECO:0007669"/>
    <property type="project" value="TreeGrafter"/>
</dbReference>
<evidence type="ECO:0000256" key="3">
    <source>
        <dbReference type="ARBA" id="ARBA00022741"/>
    </source>
</evidence>
<dbReference type="InterPro" id="IPR017871">
    <property type="entry name" value="ABC_transporter-like_CS"/>
</dbReference>
<dbReference type="Pfam" id="PF00005">
    <property type="entry name" value="ABC_tran"/>
    <property type="match status" value="1"/>
</dbReference>
<organism evidence="7 8">
    <name type="scientific">Neorhizobium alkalisoli</name>
    <dbReference type="NCBI Taxonomy" id="528178"/>
    <lineage>
        <taxon>Bacteria</taxon>
        <taxon>Pseudomonadati</taxon>
        <taxon>Pseudomonadota</taxon>
        <taxon>Alphaproteobacteria</taxon>
        <taxon>Hyphomicrobiales</taxon>
        <taxon>Rhizobiaceae</taxon>
        <taxon>Rhizobium/Agrobacterium group</taxon>
        <taxon>Neorhizobium</taxon>
    </lineage>
</organism>
<dbReference type="Gene3D" id="3.40.50.300">
    <property type="entry name" value="P-loop containing nucleotide triphosphate hydrolases"/>
    <property type="match status" value="1"/>
</dbReference>
<keyword evidence="5" id="KW-0029">Amino-acid transport</keyword>
<keyword evidence="3" id="KW-0547">Nucleotide-binding</keyword>
<dbReference type="Proteomes" id="UP000320653">
    <property type="component" value="Unassembled WGS sequence"/>
</dbReference>
<feature type="domain" description="ABC transporter" evidence="6">
    <location>
        <begin position="5"/>
        <end position="232"/>
    </location>
</feature>
<evidence type="ECO:0000313" key="7">
    <source>
        <dbReference type="EMBL" id="TWF59002.1"/>
    </source>
</evidence>
<keyword evidence="4 7" id="KW-0067">ATP-binding</keyword>
<name>A0A561R8P8_9HYPH</name>
<comment type="similarity">
    <text evidence="1">Belongs to the ABC transporter superfamily.</text>
</comment>
<protein>
    <submittedName>
        <fullName evidence="7">Amino acid/amide ABC transporter ATP-binding protein 2 (HAAT family)</fullName>
    </submittedName>
</protein>
<accession>A0A561R8P8</accession>
<dbReference type="SUPFAM" id="SSF52540">
    <property type="entry name" value="P-loop containing nucleoside triphosphate hydrolases"/>
    <property type="match status" value="1"/>
</dbReference>
<dbReference type="GO" id="GO:0016887">
    <property type="term" value="F:ATP hydrolysis activity"/>
    <property type="evidence" value="ECO:0007669"/>
    <property type="project" value="InterPro"/>
</dbReference>
<dbReference type="InterPro" id="IPR003439">
    <property type="entry name" value="ABC_transporter-like_ATP-bd"/>
</dbReference>
<keyword evidence="8" id="KW-1185">Reference proteome</keyword>
<evidence type="ECO:0000256" key="1">
    <source>
        <dbReference type="ARBA" id="ARBA00005417"/>
    </source>
</evidence>
<dbReference type="CDD" id="cd03224">
    <property type="entry name" value="ABC_TM1139_LivF_branched"/>
    <property type="match status" value="1"/>
</dbReference>
<dbReference type="InterPro" id="IPR027417">
    <property type="entry name" value="P-loop_NTPase"/>
</dbReference>
<dbReference type="GO" id="GO:0005524">
    <property type="term" value="F:ATP binding"/>
    <property type="evidence" value="ECO:0007669"/>
    <property type="project" value="UniProtKB-KW"/>
</dbReference>
<evidence type="ECO:0000256" key="2">
    <source>
        <dbReference type="ARBA" id="ARBA00022448"/>
    </source>
</evidence>
<evidence type="ECO:0000259" key="6">
    <source>
        <dbReference type="PROSITE" id="PS50893"/>
    </source>
</evidence>
<reference evidence="7 8" key="1">
    <citation type="submission" date="2019-06" db="EMBL/GenBank/DDBJ databases">
        <title>Sorghum-associated microbial communities from plants grown in Nebraska, USA.</title>
        <authorList>
            <person name="Schachtman D."/>
        </authorList>
    </citation>
    <scope>NUCLEOTIDE SEQUENCE [LARGE SCALE GENOMIC DNA]</scope>
    <source>
        <strain evidence="7 8">1225</strain>
    </source>
</reference>
<sequence>MPDLLKIDALSAGYGKATVLHAVSMAIEPGQAVALLGRNGVGKTTLLNTLIGLTRHHGGTIDLDGADLTRMAPERRVEAGIGWVPQERGIFRSLTVEENITAVARPGKWTLAAMYQLFPRLQERRGNFGNQLSGGEQQMLSIARALVLNPKILLLDEPTEGLAPIIVEELLAAIRRIVRDEGMSAIIVEQHAQQILAITDQAIILDRGAIAYSGQSQALAEDRQTLSRFLGVGAS</sequence>
<dbReference type="GO" id="GO:0015658">
    <property type="term" value="F:branched-chain amino acid transmembrane transporter activity"/>
    <property type="evidence" value="ECO:0007669"/>
    <property type="project" value="TreeGrafter"/>
</dbReference>
<dbReference type="SMART" id="SM00382">
    <property type="entry name" value="AAA"/>
    <property type="match status" value="1"/>
</dbReference>
<evidence type="ECO:0000256" key="5">
    <source>
        <dbReference type="ARBA" id="ARBA00022970"/>
    </source>
</evidence>
<comment type="caution">
    <text evidence="7">The sequence shown here is derived from an EMBL/GenBank/DDBJ whole genome shotgun (WGS) entry which is preliminary data.</text>
</comment>
<gene>
    <name evidence="7" type="ORF">FHW37_101806</name>
</gene>
<dbReference type="PROSITE" id="PS00211">
    <property type="entry name" value="ABC_TRANSPORTER_1"/>
    <property type="match status" value="1"/>
</dbReference>
<proteinExistence type="inferred from homology"/>
<dbReference type="OrthoDB" id="9776369at2"/>
<dbReference type="PANTHER" id="PTHR43820:SF2">
    <property type="entry name" value="ABC TRANSPORTER ATP-BINDING PROTEIN"/>
    <property type="match status" value="1"/>
</dbReference>
<dbReference type="EMBL" id="VIWP01000001">
    <property type="protein sequence ID" value="TWF59002.1"/>
    <property type="molecule type" value="Genomic_DNA"/>
</dbReference>
<dbReference type="InterPro" id="IPR003593">
    <property type="entry name" value="AAA+_ATPase"/>
</dbReference>
<keyword evidence="2" id="KW-0813">Transport</keyword>
<dbReference type="RefSeq" id="WP_145632793.1">
    <property type="nucleotide sequence ID" value="NZ_VIWP01000001.1"/>
</dbReference>
<dbReference type="InterPro" id="IPR052156">
    <property type="entry name" value="BCAA_Transport_ATP-bd_LivF"/>
</dbReference>
<evidence type="ECO:0000256" key="4">
    <source>
        <dbReference type="ARBA" id="ARBA00022840"/>
    </source>
</evidence>
<evidence type="ECO:0000313" key="8">
    <source>
        <dbReference type="Proteomes" id="UP000320653"/>
    </source>
</evidence>
<dbReference type="PANTHER" id="PTHR43820">
    <property type="entry name" value="HIGH-AFFINITY BRANCHED-CHAIN AMINO ACID TRANSPORT ATP-BINDING PROTEIN LIVF"/>
    <property type="match status" value="1"/>
</dbReference>
<dbReference type="AlphaFoldDB" id="A0A561R8P8"/>